<sequence>MSKSQQTWEVEERKLQSVYDDISSHRLTSAQSTLTRYLKKSPKSQPALILKMYIQQKNGVSEDDLLGSYEQIKGLGEMSGRGVWWVGLIFRNMARTDLALQLYNDLSSKHPDSPQLLEQVFLHAAADNNTDVLVKSSRKIFNLTREERWARLSAWSEWVKKAPQPTPSRPFPSPCSDPTSLKIALLLLNTSKSPSTSEGLWLKLQIVLSAGQLEEALVFLQDQGQEGGLVRLWWRMEGAREVLKRMEEGGKDTIQYWEKEREWVGELLKADKDSQRNYSYYRHLLLCIGHLVSSGEQVRSTDDLLQKLEQELGTKERSPSLARLELQKILRKNQPQSDRVWDNETWLKAVEKYWIHWGSKGSIVTEIEGVLDKDDEERKGLVERLMDKQASQQHTDEQAFREQINSTIYIFRQKSKDWKPNLEEIKKYWDLYLSGILYGETLPKTDVRPADQIGLVTVALLIELWSVDKVRVELLFRAILCLEKILGDSPACAHGRFLLIRLYRLIGAPSLIGPHLSSLKLSEIQIDNLLHIYTERGACESLLGANEELWNDHMKKSGDMYQRTLVDFPEYVKECLSNETYSKIPSIQYISSSLSRSITNHSRTIEQARLATYLSAPYGPKLLKKLDLAAEQEEVVDLRNWELISEIGGNRPLIKDLTSLEQPLEGKWVQVFGRSYRDLARFSNGEEIEEVDVEAEGLTSPEGSLVKNAQRSLNLAGKALRSSDEIPRSEVESIFEGKSTARPVTPLRSSVDTPDGVLESIRLFFSDASGWEQRQSLICLYELIKVFDLILNKLIEINRPLKGKKKLPVLVQYINNLKNVREKLQKEGLKDVFGKIDEIVKEETRWDDVADGWIEDKEFVVKWSESIDKSRIHALNKMKDLLSGK</sequence>
<keyword evidence="3" id="KW-1185">Reference proteome</keyword>
<dbReference type="PANTHER" id="PTHR22767">
    <property type="entry name" value="N-TERMINAL ACETYLTRANSFERASE-RELATED"/>
    <property type="match status" value="1"/>
</dbReference>
<dbReference type="Proteomes" id="UP000092583">
    <property type="component" value="Unassembled WGS sequence"/>
</dbReference>
<comment type="similarity">
    <text evidence="1">Belongs to the MDM20/NAA25 family.</text>
</comment>
<dbReference type="Pfam" id="PF09797">
    <property type="entry name" value="NatB_MDM20"/>
    <property type="match status" value="1"/>
</dbReference>
<protein>
    <submittedName>
        <fullName evidence="2">Uncharacterized protein</fullName>
    </submittedName>
</protein>
<reference evidence="3" key="2">
    <citation type="submission" date="2013-12" db="EMBL/GenBank/DDBJ databases">
        <title>Evolution of pathogenesis and genome organization in the Tremellales.</title>
        <authorList>
            <person name="Cuomo C."/>
            <person name="Litvintseva A."/>
            <person name="Heitman J."/>
            <person name="Chen Y."/>
            <person name="Sun S."/>
            <person name="Springer D."/>
            <person name="Dromer F."/>
            <person name="Young S."/>
            <person name="Zeng Q."/>
            <person name="Chapman S."/>
            <person name="Gujja S."/>
            <person name="Saif S."/>
            <person name="Birren B."/>
        </authorList>
    </citation>
    <scope>NUCLEOTIDE SEQUENCE [LARGE SCALE GENOMIC DNA]</scope>
    <source>
        <strain evidence="3">CBS 10435</strain>
    </source>
</reference>
<evidence type="ECO:0000256" key="1">
    <source>
        <dbReference type="ARBA" id="ARBA00006298"/>
    </source>
</evidence>
<dbReference type="EMBL" id="KI669459">
    <property type="protein sequence ID" value="OCF60912.1"/>
    <property type="molecule type" value="Genomic_DNA"/>
</dbReference>
<dbReference type="PANTHER" id="PTHR22767:SF3">
    <property type="entry name" value="N-ALPHA-ACETYLTRANSFERASE 25, NATB AUXILIARY SUBUNIT"/>
    <property type="match status" value="1"/>
</dbReference>
<organism evidence="2 3">
    <name type="scientific">Kwoniella mangroviensis CBS 10435</name>
    <dbReference type="NCBI Taxonomy" id="1331196"/>
    <lineage>
        <taxon>Eukaryota</taxon>
        <taxon>Fungi</taxon>
        <taxon>Dikarya</taxon>
        <taxon>Basidiomycota</taxon>
        <taxon>Agaricomycotina</taxon>
        <taxon>Tremellomycetes</taxon>
        <taxon>Tremellales</taxon>
        <taxon>Cryptococcaceae</taxon>
        <taxon>Kwoniella</taxon>
    </lineage>
</organism>
<evidence type="ECO:0000313" key="3">
    <source>
        <dbReference type="Proteomes" id="UP000092583"/>
    </source>
</evidence>
<dbReference type="OrthoDB" id="1874341at2759"/>
<name>A0A1B9IZH8_9TREE</name>
<gene>
    <name evidence="2" type="ORF">L486_00556</name>
</gene>
<accession>A0A1B9IZH8</accession>
<reference evidence="2 3" key="1">
    <citation type="submission" date="2013-07" db="EMBL/GenBank/DDBJ databases">
        <title>The Genome Sequence of Kwoniella mangroviensis CBS10435.</title>
        <authorList>
            <consortium name="The Broad Institute Genome Sequencing Platform"/>
            <person name="Cuomo C."/>
            <person name="Litvintseva A."/>
            <person name="Chen Y."/>
            <person name="Heitman J."/>
            <person name="Sun S."/>
            <person name="Springer D."/>
            <person name="Dromer F."/>
            <person name="Young S.K."/>
            <person name="Zeng Q."/>
            <person name="Gargeya S."/>
            <person name="Fitzgerald M."/>
            <person name="Abouelleil A."/>
            <person name="Alvarado L."/>
            <person name="Berlin A.M."/>
            <person name="Chapman S.B."/>
            <person name="Dewar J."/>
            <person name="Goldberg J."/>
            <person name="Griggs A."/>
            <person name="Gujja S."/>
            <person name="Hansen M."/>
            <person name="Howarth C."/>
            <person name="Imamovic A."/>
            <person name="Larimer J."/>
            <person name="McCowan C."/>
            <person name="Murphy C."/>
            <person name="Pearson M."/>
            <person name="Priest M."/>
            <person name="Roberts A."/>
            <person name="Saif S."/>
            <person name="Shea T."/>
            <person name="Sykes S."/>
            <person name="Wortman J."/>
            <person name="Nusbaum C."/>
            <person name="Birren B."/>
        </authorList>
    </citation>
    <scope>NUCLEOTIDE SEQUENCE [LARGE SCALE GENOMIC DNA]</scope>
    <source>
        <strain evidence="2 3">CBS 10435</strain>
    </source>
</reference>
<dbReference type="InterPro" id="IPR019183">
    <property type="entry name" value="NAA25_NatB_aux_su"/>
</dbReference>
<dbReference type="GO" id="GO:0031416">
    <property type="term" value="C:NatB complex"/>
    <property type="evidence" value="ECO:0007669"/>
    <property type="project" value="TreeGrafter"/>
</dbReference>
<dbReference type="STRING" id="1331196.A0A1B9IZH8"/>
<evidence type="ECO:0000313" key="2">
    <source>
        <dbReference type="EMBL" id="OCF60912.1"/>
    </source>
</evidence>
<proteinExistence type="inferred from homology"/>
<dbReference type="AlphaFoldDB" id="A0A1B9IZH8"/>